<keyword evidence="6 11" id="KW-1133">Transmembrane helix</keyword>
<accession>A0A542Y533</accession>
<dbReference type="OrthoDB" id="9808135at2"/>
<feature type="transmembrane region" description="Helical" evidence="11">
    <location>
        <begin position="125"/>
        <end position="144"/>
    </location>
</feature>
<dbReference type="Proteomes" id="UP000319094">
    <property type="component" value="Unassembled WGS sequence"/>
</dbReference>
<dbReference type="NCBIfam" id="TIGR00773">
    <property type="entry name" value="NhaA"/>
    <property type="match status" value="1"/>
</dbReference>
<feature type="region of interest" description="Disordered" evidence="12">
    <location>
        <begin position="1"/>
        <end position="21"/>
    </location>
</feature>
<name>A0A542Y533_9MICO</name>
<dbReference type="PANTHER" id="PTHR30341:SF0">
    <property type="entry name" value="NA(+)_H(+) ANTIPORTER NHAA"/>
    <property type="match status" value="1"/>
</dbReference>
<dbReference type="Gene3D" id="1.20.1530.10">
    <property type="entry name" value="Na+/H+ antiporter like domain"/>
    <property type="match status" value="1"/>
</dbReference>
<evidence type="ECO:0000313" key="14">
    <source>
        <dbReference type="Proteomes" id="UP000319094"/>
    </source>
</evidence>
<keyword evidence="9 11" id="KW-0472">Membrane</keyword>
<feature type="transmembrane region" description="Helical" evidence="11">
    <location>
        <begin position="325"/>
        <end position="348"/>
    </location>
</feature>
<dbReference type="InterPro" id="IPR004670">
    <property type="entry name" value="NhaA"/>
</dbReference>
<feature type="compositionally biased region" description="Pro residues" evidence="12">
    <location>
        <begin position="1"/>
        <end position="12"/>
    </location>
</feature>
<evidence type="ECO:0000313" key="13">
    <source>
        <dbReference type="EMBL" id="TQL43196.1"/>
    </source>
</evidence>
<evidence type="ECO:0000256" key="3">
    <source>
        <dbReference type="ARBA" id="ARBA00022449"/>
    </source>
</evidence>
<feature type="transmembrane region" description="Helical" evidence="11">
    <location>
        <begin position="240"/>
        <end position="258"/>
    </location>
</feature>
<evidence type="ECO:0000256" key="11">
    <source>
        <dbReference type="HAMAP-Rule" id="MF_01844"/>
    </source>
</evidence>
<evidence type="ECO:0000256" key="12">
    <source>
        <dbReference type="SAM" id="MobiDB-lite"/>
    </source>
</evidence>
<feature type="transmembrane region" description="Helical" evidence="11">
    <location>
        <begin position="83"/>
        <end position="104"/>
    </location>
</feature>
<comment type="similarity">
    <text evidence="11">Belongs to the NhaA Na(+)/H(+) (TC 2.A.33) antiporter family.</text>
</comment>
<dbReference type="AlphaFoldDB" id="A0A542Y533"/>
<feature type="transmembrane region" description="Helical" evidence="11">
    <location>
        <begin position="156"/>
        <end position="174"/>
    </location>
</feature>
<keyword evidence="5 11" id="KW-0812">Transmembrane</keyword>
<dbReference type="PANTHER" id="PTHR30341">
    <property type="entry name" value="SODIUM ION/PROTON ANTIPORTER NHAA-RELATED"/>
    <property type="match status" value="1"/>
</dbReference>
<gene>
    <name evidence="11" type="primary">nhaA</name>
    <name evidence="13" type="ORF">FB468_1211</name>
</gene>
<dbReference type="RefSeq" id="WP_141886550.1">
    <property type="nucleotide sequence ID" value="NZ_BAAAUY010000016.1"/>
</dbReference>
<keyword evidence="8 11" id="KW-0406">Ion transport</keyword>
<evidence type="ECO:0000256" key="1">
    <source>
        <dbReference type="ARBA" id="ARBA00004429"/>
    </source>
</evidence>
<feature type="transmembrane region" description="Helical" evidence="11">
    <location>
        <begin position="186"/>
        <end position="205"/>
    </location>
</feature>
<dbReference type="STRING" id="55969.SD72_00040"/>
<dbReference type="GO" id="GO:0005886">
    <property type="term" value="C:plasma membrane"/>
    <property type="evidence" value="ECO:0007669"/>
    <property type="project" value="UniProtKB-SubCell"/>
</dbReference>
<feature type="transmembrane region" description="Helical" evidence="11">
    <location>
        <begin position="211"/>
        <end position="228"/>
    </location>
</feature>
<dbReference type="GO" id="GO:0015385">
    <property type="term" value="F:sodium:proton antiporter activity"/>
    <property type="evidence" value="ECO:0007669"/>
    <property type="project" value="UniProtKB-UniRule"/>
</dbReference>
<feature type="transmembrane region" description="Helical" evidence="11">
    <location>
        <begin position="46"/>
        <end position="63"/>
    </location>
</feature>
<dbReference type="HAMAP" id="MF_01844">
    <property type="entry name" value="NhaA"/>
    <property type="match status" value="1"/>
</dbReference>
<dbReference type="GO" id="GO:0006885">
    <property type="term" value="P:regulation of pH"/>
    <property type="evidence" value="ECO:0007669"/>
    <property type="project" value="UniProtKB-UniRule"/>
</dbReference>
<evidence type="ECO:0000256" key="9">
    <source>
        <dbReference type="ARBA" id="ARBA00023136"/>
    </source>
</evidence>
<evidence type="ECO:0000256" key="10">
    <source>
        <dbReference type="ARBA" id="ARBA00023201"/>
    </source>
</evidence>
<keyword evidence="14" id="KW-1185">Reference proteome</keyword>
<comment type="subcellular location">
    <subcellularLocation>
        <location evidence="1">Cell inner membrane</location>
        <topology evidence="1">Multi-pass membrane protein</topology>
    </subcellularLocation>
    <subcellularLocation>
        <location evidence="11">Cell membrane</location>
        <topology evidence="11">Multi-pass membrane protein</topology>
    </subcellularLocation>
</comment>
<comment type="catalytic activity">
    <reaction evidence="11">
        <text>Na(+)(in) + 2 H(+)(out) = Na(+)(out) + 2 H(+)(in)</text>
        <dbReference type="Rhea" id="RHEA:29251"/>
        <dbReference type="ChEBI" id="CHEBI:15378"/>
        <dbReference type="ChEBI" id="CHEBI:29101"/>
    </reaction>
</comment>
<feature type="transmembrane region" description="Helical" evidence="11">
    <location>
        <begin position="293"/>
        <end position="313"/>
    </location>
</feature>
<feature type="transmembrane region" description="Helical" evidence="11">
    <location>
        <begin position="264"/>
        <end position="281"/>
    </location>
</feature>
<feature type="transmembrane region" description="Helical" evidence="11">
    <location>
        <begin position="395"/>
        <end position="416"/>
    </location>
</feature>
<evidence type="ECO:0000256" key="4">
    <source>
        <dbReference type="ARBA" id="ARBA00022475"/>
    </source>
</evidence>
<organism evidence="13 14">
    <name type="scientific">Leucobacter komagatae</name>
    <dbReference type="NCBI Taxonomy" id="55969"/>
    <lineage>
        <taxon>Bacteria</taxon>
        <taxon>Bacillati</taxon>
        <taxon>Actinomycetota</taxon>
        <taxon>Actinomycetes</taxon>
        <taxon>Micrococcales</taxon>
        <taxon>Microbacteriaceae</taxon>
        <taxon>Leucobacter</taxon>
    </lineage>
</organism>
<dbReference type="Pfam" id="PF06965">
    <property type="entry name" value="Na_H_antiport_1"/>
    <property type="match status" value="1"/>
</dbReference>
<reference evidence="13 14" key="1">
    <citation type="submission" date="2019-06" db="EMBL/GenBank/DDBJ databases">
        <title>Sequencing the genomes of 1000 actinobacteria strains.</title>
        <authorList>
            <person name="Klenk H.-P."/>
        </authorList>
    </citation>
    <scope>NUCLEOTIDE SEQUENCE [LARGE SCALE GENOMIC DNA]</scope>
    <source>
        <strain evidence="13 14">DSM 8803</strain>
    </source>
</reference>
<keyword evidence="7 11" id="KW-0915">Sodium</keyword>
<keyword evidence="4 11" id="KW-1003">Cell membrane</keyword>
<evidence type="ECO:0000256" key="7">
    <source>
        <dbReference type="ARBA" id="ARBA00023053"/>
    </source>
</evidence>
<comment type="function">
    <text evidence="11">Na(+)/H(+) antiporter that extrudes sodium in exchange for external protons.</text>
</comment>
<dbReference type="InterPro" id="IPR023171">
    <property type="entry name" value="Na/H_antiporter_dom_sf"/>
</dbReference>
<evidence type="ECO:0000256" key="5">
    <source>
        <dbReference type="ARBA" id="ARBA00022692"/>
    </source>
</evidence>
<evidence type="ECO:0000256" key="2">
    <source>
        <dbReference type="ARBA" id="ARBA00022448"/>
    </source>
</evidence>
<keyword evidence="2 11" id="KW-0813">Transport</keyword>
<sequence>MTSPTPTSPIPHAPKARSQRRPRRRLFAYIGRRELLRLNRLLRREFVGGLIIMIAALVGFVAANSPISEWFLELREFKIGPEALGLHMSVSHWASDGLLAIFFFMVGLELKREFVEGDLRSPRTAIVPVAAAVGGVVFPAAIYLAVNAGTATSHGWAIPTATDIAFAVAVLGLIAPRINPALRMFLLTLAVVDDFIAIAIIAIFYTDGVNFTPLLIAIAPALVFALLMRWKGEWFAQSKWGAWLILLPLGIITWALFYNSGIHATIAGVVLAFLVPVRGKSGGEVSETLNNRFHPLSAFIAVPIFALFAAGVSLGGASRFPFDPIAIGIMLGLVIGKPLGITLTTWLLTRFTRATLGSSVLWREVIGIGALAGVGFTVAMLVAELSFTNASDIDTGRLSVMVASLLAVVVAAAILVPSQRKHARARSTQVNHVTGE</sequence>
<comment type="caution">
    <text evidence="13">The sequence shown here is derived from an EMBL/GenBank/DDBJ whole genome shotgun (WGS) entry which is preliminary data.</text>
</comment>
<feature type="transmembrane region" description="Helical" evidence="11">
    <location>
        <begin position="360"/>
        <end position="383"/>
    </location>
</feature>
<dbReference type="EMBL" id="VFON01000001">
    <property type="protein sequence ID" value="TQL43196.1"/>
    <property type="molecule type" value="Genomic_DNA"/>
</dbReference>
<proteinExistence type="inferred from homology"/>
<evidence type="ECO:0000256" key="8">
    <source>
        <dbReference type="ARBA" id="ARBA00023065"/>
    </source>
</evidence>
<keyword evidence="3 11" id="KW-0050">Antiport</keyword>
<protein>
    <recommendedName>
        <fullName evidence="11">Na(+)/H(+) antiporter NhaA</fullName>
    </recommendedName>
    <alternativeName>
        <fullName evidence="11">Sodium/proton antiporter NhaA</fullName>
    </alternativeName>
</protein>
<evidence type="ECO:0000256" key="6">
    <source>
        <dbReference type="ARBA" id="ARBA00022989"/>
    </source>
</evidence>
<keyword evidence="10 11" id="KW-0739">Sodium transport</keyword>